<keyword evidence="1" id="KW-0812">Transmembrane</keyword>
<evidence type="ECO:0008006" key="4">
    <source>
        <dbReference type="Google" id="ProtNLM"/>
    </source>
</evidence>
<accession>A0ABU9HXM5</accession>
<dbReference type="Proteomes" id="UP001464555">
    <property type="component" value="Unassembled WGS sequence"/>
</dbReference>
<keyword evidence="1" id="KW-1133">Transmembrane helix</keyword>
<comment type="caution">
    <text evidence="2">The sequence shown here is derived from an EMBL/GenBank/DDBJ whole genome shotgun (WGS) entry which is preliminary data.</text>
</comment>
<feature type="transmembrane region" description="Helical" evidence="1">
    <location>
        <begin position="20"/>
        <end position="40"/>
    </location>
</feature>
<protein>
    <recommendedName>
        <fullName evidence="4">Type II secretion system protein</fullName>
    </recommendedName>
</protein>
<reference evidence="2 3" key="1">
    <citation type="submission" date="2024-04" db="EMBL/GenBank/DDBJ databases">
        <title>Flavobacterium sp. DGU11 16S ribosomal RNA gene Genome sequencing and assembly.</title>
        <authorList>
            <person name="Park S."/>
        </authorList>
    </citation>
    <scope>NUCLEOTIDE SEQUENCE [LARGE SCALE GENOMIC DNA]</scope>
    <source>
        <strain evidence="2 3">DGU11</strain>
    </source>
</reference>
<keyword evidence="1" id="KW-0472">Membrane</keyword>
<gene>
    <name evidence="2" type="ORF">AAEO56_11665</name>
</gene>
<keyword evidence="3" id="KW-1185">Reference proteome</keyword>
<name>A0ABU9HXM5_9FLAO</name>
<dbReference type="RefSeq" id="WP_341697239.1">
    <property type="nucleotide sequence ID" value="NZ_JBBYHR010000006.1"/>
</dbReference>
<evidence type="ECO:0000256" key="1">
    <source>
        <dbReference type="SAM" id="Phobius"/>
    </source>
</evidence>
<evidence type="ECO:0000313" key="3">
    <source>
        <dbReference type="Proteomes" id="UP001464555"/>
    </source>
</evidence>
<sequence length="115" mass="13326">MLLSKKLCRVKANSLLESVIALSIISICLYIAIMVYAAVFSPKTSLRFYSERNKVNEAFFLLQIQQDSLMENYTNGQWEFEDEMTSKIKKVTVKYRDSITAYPEKSFYINAKQGE</sequence>
<organism evidence="2 3">
    <name type="scientific">Flavobacterium arundinis</name>
    <dbReference type="NCBI Taxonomy" id="3139143"/>
    <lineage>
        <taxon>Bacteria</taxon>
        <taxon>Pseudomonadati</taxon>
        <taxon>Bacteroidota</taxon>
        <taxon>Flavobacteriia</taxon>
        <taxon>Flavobacteriales</taxon>
        <taxon>Flavobacteriaceae</taxon>
        <taxon>Flavobacterium</taxon>
    </lineage>
</organism>
<evidence type="ECO:0000313" key="2">
    <source>
        <dbReference type="EMBL" id="MEL1244923.1"/>
    </source>
</evidence>
<proteinExistence type="predicted"/>
<dbReference type="EMBL" id="JBBYHR010000006">
    <property type="protein sequence ID" value="MEL1244923.1"/>
    <property type="molecule type" value="Genomic_DNA"/>
</dbReference>